<evidence type="ECO:0000313" key="1">
    <source>
        <dbReference type="EMBL" id="KKL62944.1"/>
    </source>
</evidence>
<organism evidence="1">
    <name type="scientific">marine sediment metagenome</name>
    <dbReference type="NCBI Taxonomy" id="412755"/>
    <lineage>
        <taxon>unclassified sequences</taxon>
        <taxon>metagenomes</taxon>
        <taxon>ecological metagenomes</taxon>
    </lineage>
</organism>
<sequence>TKLSKQKSNILFHKENEKRNLYNAWKAGVSYNRRTVKPHIGHKVIW</sequence>
<gene>
    <name evidence="1" type="ORF">LCGC14_2180000</name>
</gene>
<reference evidence="1" key="1">
    <citation type="journal article" date="2015" name="Nature">
        <title>Complex archaea that bridge the gap between prokaryotes and eukaryotes.</title>
        <authorList>
            <person name="Spang A."/>
            <person name="Saw J.H."/>
            <person name="Jorgensen S.L."/>
            <person name="Zaremba-Niedzwiedzka K."/>
            <person name="Martijn J."/>
            <person name="Lind A.E."/>
            <person name="van Eijk R."/>
            <person name="Schleper C."/>
            <person name="Guy L."/>
            <person name="Ettema T.J."/>
        </authorList>
    </citation>
    <scope>NUCLEOTIDE SEQUENCE</scope>
</reference>
<dbReference type="EMBL" id="LAZR01028329">
    <property type="protein sequence ID" value="KKL62944.1"/>
    <property type="molecule type" value="Genomic_DNA"/>
</dbReference>
<name>A0A0F9DML5_9ZZZZ</name>
<dbReference type="AlphaFoldDB" id="A0A0F9DML5"/>
<accession>A0A0F9DML5</accession>
<protein>
    <submittedName>
        <fullName evidence="1">Uncharacterized protein</fullName>
    </submittedName>
</protein>
<feature type="non-terminal residue" evidence="1">
    <location>
        <position position="1"/>
    </location>
</feature>
<comment type="caution">
    <text evidence="1">The sequence shown here is derived from an EMBL/GenBank/DDBJ whole genome shotgun (WGS) entry which is preliminary data.</text>
</comment>
<proteinExistence type="predicted"/>